<sequence>MNTHAPLMLAHMRMRRGARRSVTHALRCVALRTFICARVFLTSRPEPHYIHRVFTTADLEPHISVVSIQEFRSSVTGDIERLLRARLAEHETSKRLSEQDPSRVTHIVEKSEALFIYARTAIDFLLADVDDLLSIQERYEVLMRVEEVIGLAPLDTLYRAVLENVFPPKDRFPQMQDRLKRVLGYLVALLDPDGISPSMLEKLTNMPTAESVPILNKLRSVVLFNRDDVDSRFRIIHATFREFLVDHERSGDVFHVRAKQVHQSLANDCMSVMRSVRDRLAALLLRLLTENVPELSYVYYAYKYRSYHVYYAYKYRNHHLTNLTSALCQDPPGNSQITIGDDESLPAQIVSYMDAPDPFSMWGLIRSVVRQLRSSWNAREDLEEMLSSLEKWISGWEASIRMDELTTGDDREQMRRMQITLISVLLDIQAVQNKLFVDSEAHRSETIRSLTHTELTLGDQLRDLGSALRLINVYKNYLDIDYLLGEAFITLREAHKQFHKAIITAGFTPGHQCEDEYAAYQERKRRRDPGSSMLST</sequence>
<dbReference type="Proteomes" id="UP000308197">
    <property type="component" value="Unassembled WGS sequence"/>
</dbReference>
<accession>A0A5C3NYX8</accession>
<dbReference type="InParanoid" id="A0A5C3NYX8"/>
<dbReference type="EMBL" id="ML212402">
    <property type="protein sequence ID" value="TFK78653.1"/>
    <property type="molecule type" value="Genomic_DNA"/>
</dbReference>
<dbReference type="STRING" id="1314778.A0A5C3NYX8"/>
<gene>
    <name evidence="1" type="ORF">K466DRAFT_668371</name>
</gene>
<reference evidence="1 2" key="1">
    <citation type="journal article" date="2019" name="Nat. Ecol. Evol.">
        <title>Megaphylogeny resolves global patterns of mushroom evolution.</title>
        <authorList>
            <person name="Varga T."/>
            <person name="Krizsan K."/>
            <person name="Foldi C."/>
            <person name="Dima B."/>
            <person name="Sanchez-Garcia M."/>
            <person name="Sanchez-Ramirez S."/>
            <person name="Szollosi G.J."/>
            <person name="Szarkandi J.G."/>
            <person name="Papp V."/>
            <person name="Albert L."/>
            <person name="Andreopoulos W."/>
            <person name="Angelini C."/>
            <person name="Antonin V."/>
            <person name="Barry K.W."/>
            <person name="Bougher N.L."/>
            <person name="Buchanan P."/>
            <person name="Buyck B."/>
            <person name="Bense V."/>
            <person name="Catcheside P."/>
            <person name="Chovatia M."/>
            <person name="Cooper J."/>
            <person name="Damon W."/>
            <person name="Desjardin D."/>
            <person name="Finy P."/>
            <person name="Geml J."/>
            <person name="Haridas S."/>
            <person name="Hughes K."/>
            <person name="Justo A."/>
            <person name="Karasinski D."/>
            <person name="Kautmanova I."/>
            <person name="Kiss B."/>
            <person name="Kocsube S."/>
            <person name="Kotiranta H."/>
            <person name="LaButti K.M."/>
            <person name="Lechner B.E."/>
            <person name="Liimatainen K."/>
            <person name="Lipzen A."/>
            <person name="Lukacs Z."/>
            <person name="Mihaltcheva S."/>
            <person name="Morgado L.N."/>
            <person name="Niskanen T."/>
            <person name="Noordeloos M.E."/>
            <person name="Ohm R.A."/>
            <person name="Ortiz-Santana B."/>
            <person name="Ovrebo C."/>
            <person name="Racz N."/>
            <person name="Riley R."/>
            <person name="Savchenko A."/>
            <person name="Shiryaev A."/>
            <person name="Soop K."/>
            <person name="Spirin V."/>
            <person name="Szebenyi C."/>
            <person name="Tomsovsky M."/>
            <person name="Tulloss R.E."/>
            <person name="Uehling J."/>
            <person name="Grigoriev I.V."/>
            <person name="Vagvolgyi C."/>
            <person name="Papp T."/>
            <person name="Martin F.M."/>
            <person name="Miettinen O."/>
            <person name="Hibbett D.S."/>
            <person name="Nagy L.G."/>
        </authorList>
    </citation>
    <scope>NUCLEOTIDE SEQUENCE [LARGE SCALE GENOMIC DNA]</scope>
    <source>
        <strain evidence="1 2">HHB13444</strain>
    </source>
</reference>
<keyword evidence="2" id="KW-1185">Reference proteome</keyword>
<proteinExistence type="predicted"/>
<dbReference type="PANTHER" id="PTHR10039:SF14">
    <property type="entry name" value="NACHT DOMAIN-CONTAINING PROTEIN"/>
    <property type="match status" value="1"/>
</dbReference>
<protein>
    <submittedName>
        <fullName evidence="1">Uncharacterized protein</fullName>
    </submittedName>
</protein>
<name>A0A5C3NYX8_9APHY</name>
<organism evidence="1 2">
    <name type="scientific">Polyporus arcularius HHB13444</name>
    <dbReference type="NCBI Taxonomy" id="1314778"/>
    <lineage>
        <taxon>Eukaryota</taxon>
        <taxon>Fungi</taxon>
        <taxon>Dikarya</taxon>
        <taxon>Basidiomycota</taxon>
        <taxon>Agaricomycotina</taxon>
        <taxon>Agaricomycetes</taxon>
        <taxon>Polyporales</taxon>
        <taxon>Polyporaceae</taxon>
        <taxon>Polyporus</taxon>
    </lineage>
</organism>
<dbReference type="AlphaFoldDB" id="A0A5C3NYX8"/>
<evidence type="ECO:0000313" key="1">
    <source>
        <dbReference type="EMBL" id="TFK78653.1"/>
    </source>
</evidence>
<evidence type="ECO:0000313" key="2">
    <source>
        <dbReference type="Proteomes" id="UP000308197"/>
    </source>
</evidence>
<dbReference type="PANTHER" id="PTHR10039">
    <property type="entry name" value="AMELOGENIN"/>
    <property type="match status" value="1"/>
</dbReference>